<protein>
    <submittedName>
        <fullName evidence="11">Peptidase M23</fullName>
    </submittedName>
</protein>
<evidence type="ECO:0000256" key="4">
    <source>
        <dbReference type="ARBA" id="ARBA00022723"/>
    </source>
</evidence>
<dbReference type="SUPFAM" id="SSF51261">
    <property type="entry name" value="Duplicated hybrid motif"/>
    <property type="match status" value="1"/>
</dbReference>
<dbReference type="GO" id="GO:0006508">
    <property type="term" value="P:proteolysis"/>
    <property type="evidence" value="ECO:0007669"/>
    <property type="project" value="UniProtKB-KW"/>
</dbReference>
<dbReference type="InterPro" id="IPR016047">
    <property type="entry name" value="M23ase_b-sheet_dom"/>
</dbReference>
<keyword evidence="3" id="KW-0645">Protease</keyword>
<evidence type="ECO:0000256" key="2">
    <source>
        <dbReference type="ARBA" id="ARBA00004196"/>
    </source>
</evidence>
<dbReference type="Gene3D" id="3.10.450.350">
    <property type="match status" value="2"/>
</dbReference>
<comment type="cofactor">
    <cofactor evidence="1">
        <name>Zn(2+)</name>
        <dbReference type="ChEBI" id="CHEBI:29105"/>
    </cofactor>
</comment>
<evidence type="ECO:0000313" key="12">
    <source>
        <dbReference type="Proteomes" id="UP000064201"/>
    </source>
</evidence>
<dbReference type="KEGG" id="tvr:TVD_06835"/>
<dbReference type="GO" id="GO:0042834">
    <property type="term" value="F:peptidoglycan binding"/>
    <property type="evidence" value="ECO:0007669"/>
    <property type="project" value="InterPro"/>
</dbReference>
<dbReference type="Pfam" id="PF04225">
    <property type="entry name" value="LysM_OapA"/>
    <property type="match status" value="1"/>
</dbReference>
<gene>
    <name evidence="11" type="ORF">TVD_06835</name>
</gene>
<reference evidence="11 12" key="1">
    <citation type="submission" date="2015-04" db="EMBL/GenBank/DDBJ databases">
        <title>Complete Sequence for the Genome of the Thioalkalivibrio versutus D301.</title>
        <authorList>
            <person name="Mu T."/>
            <person name="Zhou J."/>
            <person name="Xu X."/>
        </authorList>
    </citation>
    <scope>NUCLEOTIDE SEQUENCE [LARGE SCALE GENOMIC DNA]</scope>
    <source>
        <strain evidence="11 12">D301</strain>
    </source>
</reference>
<evidence type="ECO:0000256" key="7">
    <source>
        <dbReference type="ARBA" id="ARBA00023049"/>
    </source>
</evidence>
<dbReference type="RefSeq" id="WP_038050252.1">
    <property type="nucleotide sequence ID" value="NZ_CP011367.1"/>
</dbReference>
<accession>A0A0G3G6G4</accession>
<name>A0A0G3G6G4_9GAMM</name>
<evidence type="ECO:0000313" key="11">
    <source>
        <dbReference type="EMBL" id="AKJ95092.1"/>
    </source>
</evidence>
<dbReference type="InterPro" id="IPR007340">
    <property type="entry name" value="LysM_Opacity-associatedA"/>
</dbReference>
<dbReference type="STRING" id="106634.TVD_06835"/>
<keyword evidence="6" id="KW-0862">Zinc</keyword>
<dbReference type="PANTHER" id="PTHR21666">
    <property type="entry name" value="PEPTIDASE-RELATED"/>
    <property type="match status" value="1"/>
</dbReference>
<dbReference type="PANTHER" id="PTHR21666:SF292">
    <property type="entry name" value="MUREIN DD-ENDOPEPTIDASE MEPM"/>
    <property type="match status" value="1"/>
</dbReference>
<keyword evidence="7" id="KW-0482">Metalloprotease</keyword>
<dbReference type="InterPro" id="IPR011055">
    <property type="entry name" value="Dup_hybrid_motif"/>
</dbReference>
<evidence type="ECO:0000256" key="6">
    <source>
        <dbReference type="ARBA" id="ARBA00022833"/>
    </source>
</evidence>
<dbReference type="PATRIC" id="fig|106634.4.peg.1400"/>
<dbReference type="AlphaFoldDB" id="A0A0G3G6G4"/>
<feature type="domain" description="Opacity-associated protein A LysM-like" evidence="9">
    <location>
        <begin position="132"/>
        <end position="211"/>
    </location>
</feature>
<dbReference type="GO" id="GO:0046872">
    <property type="term" value="F:metal ion binding"/>
    <property type="evidence" value="ECO:0007669"/>
    <property type="project" value="UniProtKB-KW"/>
</dbReference>
<evidence type="ECO:0000259" key="9">
    <source>
        <dbReference type="Pfam" id="PF04225"/>
    </source>
</evidence>
<dbReference type="Pfam" id="PF19425">
    <property type="entry name" value="Csd3_N2"/>
    <property type="match status" value="1"/>
</dbReference>
<keyword evidence="12" id="KW-1185">Reference proteome</keyword>
<dbReference type="Gene3D" id="2.70.70.10">
    <property type="entry name" value="Glucose Permease (Domain IIA)"/>
    <property type="match status" value="1"/>
</dbReference>
<evidence type="ECO:0000256" key="5">
    <source>
        <dbReference type="ARBA" id="ARBA00022801"/>
    </source>
</evidence>
<evidence type="ECO:0000259" key="8">
    <source>
        <dbReference type="Pfam" id="PF01551"/>
    </source>
</evidence>
<comment type="subcellular location">
    <subcellularLocation>
        <location evidence="2">Cell envelope</location>
    </subcellularLocation>
</comment>
<dbReference type="GO" id="GO:0030313">
    <property type="term" value="C:cell envelope"/>
    <property type="evidence" value="ECO:0007669"/>
    <property type="project" value="UniProtKB-SubCell"/>
</dbReference>
<keyword evidence="5" id="KW-0378">Hydrolase</keyword>
<dbReference type="OrthoDB" id="9805070at2"/>
<evidence type="ECO:0000256" key="3">
    <source>
        <dbReference type="ARBA" id="ARBA00022670"/>
    </source>
</evidence>
<evidence type="ECO:0000256" key="1">
    <source>
        <dbReference type="ARBA" id="ARBA00001947"/>
    </source>
</evidence>
<feature type="domain" description="M23ase beta-sheet core" evidence="8">
    <location>
        <begin position="359"/>
        <end position="453"/>
    </location>
</feature>
<sequence length="502" mass="55532">MGNNRKTLHFFLAGTAGLTILVGTSLLLASQPSETSQPLQIGAGNPLPASQLALARTDHPAGGASIRTAHGAAFEGGAQTVAFASDLPGEPAADYDDAAIDPDAEAPTSYETFDLDGDSDVAADAEATDTDWYTHTLQKGERLTGLWEREWELPLATLYRLLDDDDNASILNRVRPGQEIEWQVDDEGYLTRLRLWTDRARGHEWVREADGWEFELGEVENGREVSHLIITAEIDGNIANALTERADISARAANALAVLLDRYLPVRTHARTGDQFTLLVEQETLVGDDTPLNLRLLAFDYEGERIEIRAARNVNGRFYTPDGESLLPPFDRRPFSGNYRISSSFNPNRRHPVTGRVAPHHGTDFAMPIGTPIQAPADGRVTRVENHPYAGRFIVIEHGQGYSTRYLHLDRQLVRPGQTVERGDRIALSGNTGRSTGPHLHYEIHVNSRPQNPMRVELPESDALEGDELDRFKSISQTLLAQLDNGQRNQQVAFTPFEELAR</sequence>
<dbReference type="EMBL" id="CP011367">
    <property type="protein sequence ID" value="AKJ95092.1"/>
    <property type="molecule type" value="Genomic_DNA"/>
</dbReference>
<dbReference type="Pfam" id="PF01551">
    <property type="entry name" value="Peptidase_M23"/>
    <property type="match status" value="1"/>
</dbReference>
<evidence type="ECO:0000259" key="10">
    <source>
        <dbReference type="Pfam" id="PF19425"/>
    </source>
</evidence>
<dbReference type="CDD" id="cd12797">
    <property type="entry name" value="M23_peptidase"/>
    <property type="match status" value="1"/>
</dbReference>
<proteinExistence type="predicted"/>
<dbReference type="FunFam" id="2.70.70.10:FF:000002">
    <property type="entry name" value="Murein DD-endopeptidase MepM"/>
    <property type="match status" value="1"/>
</dbReference>
<dbReference type="InterPro" id="IPR045834">
    <property type="entry name" value="Csd3_N2"/>
</dbReference>
<feature type="domain" description="Csd3-like second N-terminal" evidence="10">
    <location>
        <begin position="230"/>
        <end position="347"/>
    </location>
</feature>
<keyword evidence="4" id="KW-0479">Metal-binding</keyword>
<dbReference type="Proteomes" id="UP000064201">
    <property type="component" value="Chromosome"/>
</dbReference>
<dbReference type="InterPro" id="IPR050570">
    <property type="entry name" value="Cell_wall_metabolism_enzyme"/>
</dbReference>
<dbReference type="GO" id="GO:0004222">
    <property type="term" value="F:metalloendopeptidase activity"/>
    <property type="evidence" value="ECO:0007669"/>
    <property type="project" value="TreeGrafter"/>
</dbReference>
<organism evidence="11 12">
    <name type="scientific">Thioalkalivibrio versutus</name>
    <dbReference type="NCBI Taxonomy" id="106634"/>
    <lineage>
        <taxon>Bacteria</taxon>
        <taxon>Pseudomonadati</taxon>
        <taxon>Pseudomonadota</taxon>
        <taxon>Gammaproteobacteria</taxon>
        <taxon>Chromatiales</taxon>
        <taxon>Ectothiorhodospiraceae</taxon>
        <taxon>Thioalkalivibrio</taxon>
    </lineage>
</organism>